<dbReference type="InterPro" id="IPR024194">
    <property type="entry name" value="Ac/AlaTfrase_AlgI/DltB"/>
</dbReference>
<name>A0A7R7EHI1_9FIRM</name>
<evidence type="ECO:0000313" key="10">
    <source>
        <dbReference type="Proteomes" id="UP000595897"/>
    </source>
</evidence>
<dbReference type="GO" id="GO:0005886">
    <property type="term" value="C:plasma membrane"/>
    <property type="evidence" value="ECO:0007669"/>
    <property type="project" value="UniProtKB-SubCell"/>
</dbReference>
<comment type="similarity">
    <text evidence="2 7">Belongs to the membrane-bound acyltransferase family.</text>
</comment>
<feature type="transmembrane region" description="Helical" evidence="8">
    <location>
        <begin position="122"/>
        <end position="145"/>
    </location>
</feature>
<feature type="transmembrane region" description="Helical" evidence="8">
    <location>
        <begin position="157"/>
        <end position="179"/>
    </location>
</feature>
<dbReference type="AlphaFoldDB" id="A0A7R7EHI1"/>
<dbReference type="InterPro" id="IPR051085">
    <property type="entry name" value="MB_O-acyltransferase"/>
</dbReference>
<dbReference type="PIRSF" id="PIRSF500217">
    <property type="entry name" value="AlgI"/>
    <property type="match status" value="1"/>
</dbReference>
<dbReference type="Pfam" id="PF03062">
    <property type="entry name" value="MBOAT"/>
    <property type="match status" value="1"/>
</dbReference>
<feature type="transmembrane region" description="Helical" evidence="8">
    <location>
        <begin position="419"/>
        <end position="436"/>
    </location>
</feature>
<comment type="subcellular location">
    <subcellularLocation>
        <location evidence="1">Cell membrane</location>
        <topology evidence="1">Multi-pass membrane protein</topology>
    </subcellularLocation>
</comment>
<proteinExistence type="inferred from homology"/>
<keyword evidence="7" id="KW-0012">Acyltransferase</keyword>
<dbReference type="GO" id="GO:0016746">
    <property type="term" value="F:acyltransferase activity"/>
    <property type="evidence" value="ECO:0007669"/>
    <property type="project" value="UniProtKB-KW"/>
</dbReference>
<gene>
    <name evidence="9" type="ORF">bsdtb5_01230</name>
</gene>
<feature type="transmembrane region" description="Helical" evidence="8">
    <location>
        <begin position="337"/>
        <end position="355"/>
    </location>
</feature>
<evidence type="ECO:0000256" key="3">
    <source>
        <dbReference type="ARBA" id="ARBA00022475"/>
    </source>
</evidence>
<sequence>MVFSSLEFIFRFLPIFLILYYITPGRYRNIVLLIGSLGFYSFGEPKHVLLILLSIIVNYSIAVQIGKSKDIKQKKTMWLILGLVYDLGMLFFFKYINFMIDNINAMSHGISNLQGVTKIHEIAPLSIALPLGISFYTFQVVSYVIDVYQGRIQAERSIFKFALYVSMFPQLISGPIVTYSDIDVQLIDRKYSFKKFEKGLKIFIIGLGLKVLIADRIAFLWNDIQTIGFESISTPLAWLGAIGYSLQLYFDFHGYTLMAIGVGKMIGFNLPNNFNHPYMSKSVTEFWRRWHITLGTWFKNYVYIPMGGNRRGTARLAFNLFIVWMLTGLWHGASWNYVLWGLLLFALIYIEKMFLKKKLDQSRFLARIYMLVIIPVSWMLFAINNLSDVGTYFGRMFAVVPGINVNAYDFIKYVEMYKWLFLLGIFFSMPYAWRWFVKHESSIPSIVFLVVVFWFSIYQLANGSNNPFMYFKF</sequence>
<dbReference type="InterPro" id="IPR028362">
    <property type="entry name" value="AlgI"/>
</dbReference>
<evidence type="ECO:0000256" key="6">
    <source>
        <dbReference type="ARBA" id="ARBA00023136"/>
    </source>
</evidence>
<keyword evidence="6 7" id="KW-0472">Membrane</keyword>
<dbReference type="Proteomes" id="UP000595897">
    <property type="component" value="Chromosome"/>
</dbReference>
<organism evidence="9 10">
    <name type="scientific">Anaeromicropila herbilytica</name>
    <dbReference type="NCBI Taxonomy" id="2785025"/>
    <lineage>
        <taxon>Bacteria</taxon>
        <taxon>Bacillati</taxon>
        <taxon>Bacillota</taxon>
        <taxon>Clostridia</taxon>
        <taxon>Lachnospirales</taxon>
        <taxon>Lachnospiraceae</taxon>
        <taxon>Anaeromicropila</taxon>
    </lineage>
</organism>
<dbReference type="PIRSF" id="PIRSF016636">
    <property type="entry name" value="AlgI_DltB"/>
    <property type="match status" value="1"/>
</dbReference>
<protein>
    <submittedName>
        <fullName evidence="9">Alginate regulatory protein</fullName>
    </submittedName>
</protein>
<keyword evidence="10" id="KW-1185">Reference proteome</keyword>
<feature type="transmembrane region" description="Helical" evidence="8">
    <location>
        <begin position="6"/>
        <end position="22"/>
    </location>
</feature>
<feature type="transmembrane region" description="Helical" evidence="8">
    <location>
        <begin position="199"/>
        <end position="220"/>
    </location>
</feature>
<dbReference type="PANTHER" id="PTHR13285:SF18">
    <property type="entry name" value="PROTEIN-CYSTEINE N-PALMITOYLTRANSFERASE RASP"/>
    <property type="match status" value="1"/>
</dbReference>
<dbReference type="KEGG" id="ahb:bsdtb5_01230"/>
<keyword evidence="3 7" id="KW-1003">Cell membrane</keyword>
<evidence type="ECO:0000313" key="9">
    <source>
        <dbReference type="EMBL" id="BCN28828.1"/>
    </source>
</evidence>
<evidence type="ECO:0000256" key="7">
    <source>
        <dbReference type="PIRNR" id="PIRNR016636"/>
    </source>
</evidence>
<evidence type="ECO:0000256" key="1">
    <source>
        <dbReference type="ARBA" id="ARBA00004651"/>
    </source>
</evidence>
<dbReference type="GO" id="GO:0042121">
    <property type="term" value="P:alginic acid biosynthetic process"/>
    <property type="evidence" value="ECO:0007669"/>
    <property type="project" value="InterPro"/>
</dbReference>
<dbReference type="InterPro" id="IPR004299">
    <property type="entry name" value="MBOAT_fam"/>
</dbReference>
<feature type="transmembrane region" description="Helical" evidence="8">
    <location>
        <begin position="78"/>
        <end position="96"/>
    </location>
</feature>
<feature type="transmembrane region" description="Helical" evidence="8">
    <location>
        <begin position="227"/>
        <end position="246"/>
    </location>
</feature>
<evidence type="ECO:0000256" key="4">
    <source>
        <dbReference type="ARBA" id="ARBA00022692"/>
    </source>
</evidence>
<evidence type="ECO:0000256" key="2">
    <source>
        <dbReference type="ARBA" id="ARBA00010323"/>
    </source>
</evidence>
<keyword evidence="5 8" id="KW-1133">Transmembrane helix</keyword>
<feature type="transmembrane region" description="Helical" evidence="8">
    <location>
        <begin position="442"/>
        <end position="461"/>
    </location>
</feature>
<feature type="transmembrane region" description="Helical" evidence="8">
    <location>
        <begin position="49"/>
        <end position="66"/>
    </location>
</feature>
<accession>A0A7R7EHI1</accession>
<dbReference type="PANTHER" id="PTHR13285">
    <property type="entry name" value="ACYLTRANSFERASE"/>
    <property type="match status" value="1"/>
</dbReference>
<feature type="transmembrane region" description="Helical" evidence="8">
    <location>
        <begin position="364"/>
        <end position="383"/>
    </location>
</feature>
<keyword evidence="4 8" id="KW-0812">Transmembrane</keyword>
<reference evidence="9 10" key="1">
    <citation type="submission" date="2020-11" db="EMBL/GenBank/DDBJ databases">
        <title>Draft genome sequencing of a Lachnospiraceae strain isolated from anoxic soil subjected to BSD treatment.</title>
        <authorList>
            <person name="Uek A."/>
            <person name="Tonouchi A."/>
        </authorList>
    </citation>
    <scope>NUCLEOTIDE SEQUENCE [LARGE SCALE GENOMIC DNA]</scope>
    <source>
        <strain evidence="9 10">TB5</strain>
    </source>
</reference>
<evidence type="ECO:0000256" key="8">
    <source>
        <dbReference type="SAM" id="Phobius"/>
    </source>
</evidence>
<evidence type="ECO:0000256" key="5">
    <source>
        <dbReference type="ARBA" id="ARBA00022989"/>
    </source>
</evidence>
<dbReference type="EMBL" id="AP024169">
    <property type="protein sequence ID" value="BCN28828.1"/>
    <property type="molecule type" value="Genomic_DNA"/>
</dbReference>
<keyword evidence="7" id="KW-0808">Transferase</keyword>